<evidence type="ECO:0000313" key="3">
    <source>
        <dbReference type="Proteomes" id="UP001150879"/>
    </source>
</evidence>
<dbReference type="EMBL" id="JAPQKP010000005">
    <property type="protein sequence ID" value="KAJ5189467.1"/>
    <property type="molecule type" value="Genomic_DNA"/>
</dbReference>
<comment type="caution">
    <text evidence="2">The sequence shown here is derived from an EMBL/GenBank/DDBJ whole genome shotgun (WGS) entry which is preliminary data.</text>
</comment>
<dbReference type="AlphaFoldDB" id="A0A9W9J489"/>
<reference evidence="2" key="2">
    <citation type="journal article" date="2023" name="IMA Fungus">
        <title>Comparative genomic study of the Penicillium genus elucidates a diverse pangenome and 15 lateral gene transfer events.</title>
        <authorList>
            <person name="Petersen C."/>
            <person name="Sorensen T."/>
            <person name="Nielsen M.R."/>
            <person name="Sondergaard T.E."/>
            <person name="Sorensen J.L."/>
            <person name="Fitzpatrick D.A."/>
            <person name="Frisvad J.C."/>
            <person name="Nielsen K.L."/>
        </authorList>
    </citation>
    <scope>NUCLEOTIDE SEQUENCE</scope>
    <source>
        <strain evidence="2">IBT 16849</strain>
    </source>
</reference>
<evidence type="ECO:0000313" key="2">
    <source>
        <dbReference type="EMBL" id="KAJ5189467.1"/>
    </source>
</evidence>
<organism evidence="2 3">
    <name type="scientific">Penicillium cf. griseofulvum</name>
    <dbReference type="NCBI Taxonomy" id="2972120"/>
    <lineage>
        <taxon>Eukaryota</taxon>
        <taxon>Fungi</taxon>
        <taxon>Dikarya</taxon>
        <taxon>Ascomycota</taxon>
        <taxon>Pezizomycotina</taxon>
        <taxon>Eurotiomycetes</taxon>
        <taxon>Eurotiomycetidae</taxon>
        <taxon>Eurotiales</taxon>
        <taxon>Aspergillaceae</taxon>
        <taxon>Penicillium</taxon>
    </lineage>
</organism>
<reference evidence="2" key="1">
    <citation type="submission" date="2022-11" db="EMBL/GenBank/DDBJ databases">
        <authorList>
            <person name="Petersen C."/>
        </authorList>
    </citation>
    <scope>NUCLEOTIDE SEQUENCE</scope>
    <source>
        <strain evidence="2">IBT 16849</strain>
    </source>
</reference>
<evidence type="ECO:0000256" key="1">
    <source>
        <dbReference type="SAM" id="MobiDB-lite"/>
    </source>
</evidence>
<name>A0A9W9J489_9EURO</name>
<accession>A0A9W9J489</accession>
<protein>
    <submittedName>
        <fullName evidence="2">Uncharacterized protein</fullName>
    </submittedName>
</protein>
<feature type="region of interest" description="Disordered" evidence="1">
    <location>
        <begin position="49"/>
        <end position="70"/>
    </location>
</feature>
<sequence>MSYKPSFNILRLVDYAYDDIRTDRRYTCSSARLDICLCGGHARLPHPSQRCPAGGGSHYDREEPPPGISKRLRRLQRLQRLWLSFRQETGIN</sequence>
<dbReference type="Proteomes" id="UP001150879">
    <property type="component" value="Unassembled WGS sequence"/>
</dbReference>
<keyword evidence="3" id="KW-1185">Reference proteome</keyword>
<gene>
    <name evidence="2" type="ORF">N7472_008481</name>
</gene>
<proteinExistence type="predicted"/>